<feature type="transmembrane region" description="Helical" evidence="8">
    <location>
        <begin position="151"/>
        <end position="172"/>
    </location>
</feature>
<proteinExistence type="inferred from homology"/>
<keyword evidence="5 8" id="KW-1133">Transmembrane helix</keyword>
<dbReference type="GO" id="GO:0008195">
    <property type="term" value="F:phosphatidate phosphatase activity"/>
    <property type="evidence" value="ECO:0007669"/>
    <property type="project" value="TreeGrafter"/>
</dbReference>
<evidence type="ECO:0000313" key="10">
    <source>
        <dbReference type="EMBL" id="KAH7278920.1"/>
    </source>
</evidence>
<comment type="subcellular location">
    <subcellularLocation>
        <location evidence="1">Membrane</location>
        <topology evidence="1">Multi-pass membrane protein</topology>
    </subcellularLocation>
</comment>
<feature type="region of interest" description="Disordered" evidence="7">
    <location>
        <begin position="1"/>
        <end position="46"/>
    </location>
</feature>
<dbReference type="OMA" id="YASTIMI"/>
<dbReference type="Gene3D" id="1.20.144.10">
    <property type="entry name" value="Phosphatidic acid phosphatase type 2/haloperoxidase"/>
    <property type="match status" value="1"/>
</dbReference>
<reference evidence="10" key="1">
    <citation type="submission" date="2021-08" db="EMBL/GenBank/DDBJ databases">
        <title>WGS assembly of Ceratopteris richardii.</title>
        <authorList>
            <person name="Marchant D.B."/>
            <person name="Chen G."/>
            <person name="Jenkins J."/>
            <person name="Shu S."/>
            <person name="Leebens-Mack J."/>
            <person name="Grimwood J."/>
            <person name="Schmutz J."/>
            <person name="Soltis P."/>
            <person name="Soltis D."/>
            <person name="Chen Z.-H."/>
        </authorList>
    </citation>
    <scope>NUCLEOTIDE SEQUENCE</scope>
    <source>
        <strain evidence="10">Whitten #5841</strain>
        <tissue evidence="10">Leaf</tissue>
    </source>
</reference>
<comment type="caution">
    <text evidence="10">The sequence shown here is derived from an EMBL/GenBank/DDBJ whole genome shotgun (WGS) entry which is preliminary data.</text>
</comment>
<dbReference type="SUPFAM" id="SSF48317">
    <property type="entry name" value="Acid phosphatase/Vanadium-dependent haloperoxidase"/>
    <property type="match status" value="1"/>
</dbReference>
<feature type="transmembrane region" description="Helical" evidence="8">
    <location>
        <begin position="281"/>
        <end position="299"/>
    </location>
</feature>
<dbReference type="OrthoDB" id="10030083at2759"/>
<keyword evidence="11" id="KW-1185">Reference proteome</keyword>
<feature type="transmembrane region" description="Helical" evidence="8">
    <location>
        <begin position="222"/>
        <end position="238"/>
    </location>
</feature>
<dbReference type="Pfam" id="PF01569">
    <property type="entry name" value="PAP2"/>
    <property type="match status" value="1"/>
</dbReference>
<dbReference type="GO" id="GO:0046839">
    <property type="term" value="P:phospholipid dephosphorylation"/>
    <property type="evidence" value="ECO:0007669"/>
    <property type="project" value="TreeGrafter"/>
</dbReference>
<protein>
    <recommendedName>
        <fullName evidence="9">Phosphatidic acid phosphatase type 2/haloperoxidase domain-containing protein</fullName>
    </recommendedName>
</protein>
<sequence length="359" mass="40211">MRSRSTSMPSDHRQSPLPSSPGEDGHISLGSYLDNGAGKSEQDNQQSMVDHGRIINDIEHEVILTLRGASYKLLRFHIHDWLAIIGLAILDGVLNLIEPFHRFVGEPMINDYMYPLKSNTIPFQTVPAIAIGIPLVVFIAYFLYTKDITDLHHAVLGVLFSVLITAVITDAIKDAVGRPRPDFFWRCFPDGVASYNNVTKEVICTGLHSVIKEGHKSFPSGHTSWSFAGLGFLSWYLAGKLELFNRRGHVAKLAVVFTPLLAALLVGLSRVDDYWHHWNDVFGGAIIGLLMSSLCYHHLFPSVLNENCVGPHNHLQIGKDFKLGFLSWLPLRRKRSDWPPERIDGVENRDMELGSNPML</sequence>
<evidence type="ECO:0000256" key="8">
    <source>
        <dbReference type="SAM" id="Phobius"/>
    </source>
</evidence>
<dbReference type="PANTHER" id="PTHR10165">
    <property type="entry name" value="LIPID PHOSPHATE PHOSPHATASE"/>
    <property type="match status" value="1"/>
</dbReference>
<organism evidence="10 11">
    <name type="scientific">Ceratopteris richardii</name>
    <name type="common">Triangle waterfern</name>
    <dbReference type="NCBI Taxonomy" id="49495"/>
    <lineage>
        <taxon>Eukaryota</taxon>
        <taxon>Viridiplantae</taxon>
        <taxon>Streptophyta</taxon>
        <taxon>Embryophyta</taxon>
        <taxon>Tracheophyta</taxon>
        <taxon>Polypodiopsida</taxon>
        <taxon>Polypodiidae</taxon>
        <taxon>Polypodiales</taxon>
        <taxon>Pteridineae</taxon>
        <taxon>Pteridaceae</taxon>
        <taxon>Parkerioideae</taxon>
        <taxon>Ceratopteris</taxon>
    </lineage>
</organism>
<comment type="similarity">
    <text evidence="2">Belongs to the PA-phosphatase related phosphoesterase family.</text>
</comment>
<evidence type="ECO:0000256" key="3">
    <source>
        <dbReference type="ARBA" id="ARBA00022692"/>
    </source>
</evidence>
<keyword evidence="4" id="KW-0378">Hydrolase</keyword>
<dbReference type="InterPro" id="IPR036938">
    <property type="entry name" value="PAP2/HPO_sf"/>
</dbReference>
<dbReference type="GO" id="GO:0016020">
    <property type="term" value="C:membrane"/>
    <property type="evidence" value="ECO:0007669"/>
    <property type="project" value="UniProtKB-SubCell"/>
</dbReference>
<evidence type="ECO:0000256" key="6">
    <source>
        <dbReference type="ARBA" id="ARBA00023136"/>
    </source>
</evidence>
<dbReference type="GO" id="GO:0006644">
    <property type="term" value="P:phospholipid metabolic process"/>
    <property type="evidence" value="ECO:0007669"/>
    <property type="project" value="InterPro"/>
</dbReference>
<evidence type="ECO:0000256" key="7">
    <source>
        <dbReference type="SAM" id="MobiDB-lite"/>
    </source>
</evidence>
<feature type="domain" description="Phosphatidic acid phosphatase type 2/haloperoxidase" evidence="9">
    <location>
        <begin position="158"/>
        <end position="296"/>
    </location>
</feature>
<dbReference type="InterPro" id="IPR043216">
    <property type="entry name" value="PAP-like"/>
</dbReference>
<evidence type="ECO:0000256" key="4">
    <source>
        <dbReference type="ARBA" id="ARBA00022801"/>
    </source>
</evidence>
<evidence type="ECO:0000313" key="11">
    <source>
        <dbReference type="Proteomes" id="UP000825935"/>
    </source>
</evidence>
<dbReference type="CDD" id="cd03390">
    <property type="entry name" value="PAP2_containing_1_like"/>
    <property type="match status" value="1"/>
</dbReference>
<evidence type="ECO:0000256" key="2">
    <source>
        <dbReference type="ARBA" id="ARBA00008816"/>
    </source>
</evidence>
<dbReference type="SMART" id="SM00014">
    <property type="entry name" value="acidPPc"/>
    <property type="match status" value="1"/>
</dbReference>
<dbReference type="EMBL" id="CM035443">
    <property type="protein sequence ID" value="KAH7278920.1"/>
    <property type="molecule type" value="Genomic_DNA"/>
</dbReference>
<dbReference type="PANTHER" id="PTHR10165:SF35">
    <property type="entry name" value="RE23632P"/>
    <property type="match status" value="1"/>
</dbReference>
<dbReference type="FunFam" id="1.20.144.10:FF:000001">
    <property type="entry name" value="Lipid phosphate phosphatase 2"/>
    <property type="match status" value="1"/>
</dbReference>
<evidence type="ECO:0000256" key="1">
    <source>
        <dbReference type="ARBA" id="ARBA00004141"/>
    </source>
</evidence>
<evidence type="ECO:0000259" key="9">
    <source>
        <dbReference type="SMART" id="SM00014"/>
    </source>
</evidence>
<feature type="transmembrane region" description="Helical" evidence="8">
    <location>
        <begin position="81"/>
        <end position="101"/>
    </location>
</feature>
<accession>A0A8T2Q5K2</accession>
<keyword evidence="3 8" id="KW-0812">Transmembrane</keyword>
<feature type="transmembrane region" description="Helical" evidence="8">
    <location>
        <begin position="250"/>
        <end position="269"/>
    </location>
</feature>
<evidence type="ECO:0000256" key="5">
    <source>
        <dbReference type="ARBA" id="ARBA00022989"/>
    </source>
</evidence>
<dbReference type="Proteomes" id="UP000825935">
    <property type="component" value="Chromosome 38"/>
</dbReference>
<gene>
    <name evidence="10" type="ORF">KP509_38G064500</name>
</gene>
<feature type="transmembrane region" description="Helical" evidence="8">
    <location>
        <begin position="121"/>
        <end position="144"/>
    </location>
</feature>
<dbReference type="AlphaFoldDB" id="A0A8T2Q5K2"/>
<name>A0A8T2Q5K2_CERRI</name>
<keyword evidence="6 8" id="KW-0472">Membrane</keyword>
<dbReference type="InterPro" id="IPR000326">
    <property type="entry name" value="PAP2/HPO"/>
</dbReference>